<keyword evidence="4" id="KW-0539">Nucleus</keyword>
<evidence type="ECO:0000313" key="7">
    <source>
        <dbReference type="Proteomes" id="UP000037035"/>
    </source>
</evidence>
<feature type="region of interest" description="Disordered" evidence="5">
    <location>
        <begin position="233"/>
        <end position="257"/>
    </location>
</feature>
<organism evidence="6 7">
    <name type="scientific">Puccinia sorghi</name>
    <dbReference type="NCBI Taxonomy" id="27349"/>
    <lineage>
        <taxon>Eukaryota</taxon>
        <taxon>Fungi</taxon>
        <taxon>Dikarya</taxon>
        <taxon>Basidiomycota</taxon>
        <taxon>Pucciniomycotina</taxon>
        <taxon>Pucciniomycetes</taxon>
        <taxon>Pucciniales</taxon>
        <taxon>Pucciniaceae</taxon>
        <taxon>Puccinia</taxon>
    </lineage>
</organism>
<dbReference type="PANTHER" id="PTHR21399:SF0">
    <property type="entry name" value="METHYLOSOME SUBUNIT PICLN"/>
    <property type="match status" value="1"/>
</dbReference>
<comment type="caution">
    <text evidence="6">The sequence shown here is derived from an EMBL/GenBank/DDBJ whole genome shotgun (WGS) entry which is preliminary data.</text>
</comment>
<evidence type="ECO:0000256" key="2">
    <source>
        <dbReference type="ARBA" id="ARBA00004496"/>
    </source>
</evidence>
<dbReference type="PANTHER" id="PTHR21399">
    <property type="entry name" value="CHLORIDE CONDUCTANCE REGULATORY PROTEIN ICLN"/>
    <property type="match status" value="1"/>
</dbReference>
<dbReference type="InterPro" id="IPR011993">
    <property type="entry name" value="PH-like_dom_sf"/>
</dbReference>
<dbReference type="EMBL" id="LAVV01006447">
    <property type="protein sequence ID" value="KNZ59890.1"/>
    <property type="molecule type" value="Genomic_DNA"/>
</dbReference>
<evidence type="ECO:0000256" key="5">
    <source>
        <dbReference type="SAM" id="MobiDB-lite"/>
    </source>
</evidence>
<sequence>MTEAHFMFREIDGPVPFRPSSTTTVGKKNKANGENPTDRDEEICQSYTPASFDLLIPILQLKLDRIHLLFTNLPPDPASSNIHPRLQSICSLLAPWSGQICSSIIMTERELSFYSAERNRSLIVPPELICLHGLSNAERGRNHVYCQLDRELMMGVGQGALEPQECSAEEEADEAESIELIITPDFPDEHEQSAAATDIFRALSHCACLHPTPMPKIEDPADKEDHHLLKAFLEREESPQPPAETPADITSNRFQPY</sequence>
<dbReference type="AlphaFoldDB" id="A0A0L6VIG4"/>
<dbReference type="InterPro" id="IPR039924">
    <property type="entry name" value="ICln/Lot5/Saf5"/>
</dbReference>
<dbReference type="Gene3D" id="2.30.29.30">
    <property type="entry name" value="Pleckstrin-homology domain (PH domain)/Phosphotyrosine-binding domain (PTB)"/>
    <property type="match status" value="1"/>
</dbReference>
<comment type="subcellular location">
    <subcellularLocation>
        <location evidence="2">Cytoplasm</location>
    </subcellularLocation>
    <subcellularLocation>
        <location evidence="1">Nucleus</location>
    </subcellularLocation>
</comment>
<evidence type="ECO:0000256" key="4">
    <source>
        <dbReference type="ARBA" id="ARBA00023242"/>
    </source>
</evidence>
<dbReference type="GO" id="GO:0000387">
    <property type="term" value="P:spliceosomal snRNP assembly"/>
    <property type="evidence" value="ECO:0007669"/>
    <property type="project" value="TreeGrafter"/>
</dbReference>
<name>A0A0L6VIG4_9BASI</name>
<gene>
    <name evidence="6" type="ORF">VP01_1649g3</name>
</gene>
<dbReference type="OrthoDB" id="19714at2759"/>
<keyword evidence="7" id="KW-1185">Reference proteome</keyword>
<dbReference type="GO" id="GO:0005681">
    <property type="term" value="C:spliceosomal complex"/>
    <property type="evidence" value="ECO:0007669"/>
    <property type="project" value="TreeGrafter"/>
</dbReference>
<evidence type="ECO:0000256" key="1">
    <source>
        <dbReference type="ARBA" id="ARBA00004123"/>
    </source>
</evidence>
<dbReference type="GO" id="GO:0045292">
    <property type="term" value="P:mRNA cis splicing, via spliceosome"/>
    <property type="evidence" value="ECO:0007669"/>
    <property type="project" value="TreeGrafter"/>
</dbReference>
<protein>
    <submittedName>
        <fullName evidence="6">Uncharacterized protein</fullName>
    </submittedName>
</protein>
<evidence type="ECO:0000313" key="6">
    <source>
        <dbReference type="EMBL" id="KNZ59890.1"/>
    </source>
</evidence>
<dbReference type="STRING" id="27349.A0A0L6VIG4"/>
<feature type="compositionally biased region" description="Polar residues" evidence="5">
    <location>
        <begin position="248"/>
        <end position="257"/>
    </location>
</feature>
<dbReference type="Proteomes" id="UP000037035">
    <property type="component" value="Unassembled WGS sequence"/>
</dbReference>
<feature type="region of interest" description="Disordered" evidence="5">
    <location>
        <begin position="18"/>
        <end position="41"/>
    </location>
</feature>
<keyword evidence="3" id="KW-0963">Cytoplasm</keyword>
<dbReference type="GO" id="GO:0034715">
    <property type="term" value="C:pICln-Sm protein complex"/>
    <property type="evidence" value="ECO:0007669"/>
    <property type="project" value="TreeGrafter"/>
</dbReference>
<dbReference type="Pfam" id="PF03517">
    <property type="entry name" value="Voldacs"/>
    <property type="match status" value="1"/>
</dbReference>
<proteinExistence type="predicted"/>
<reference evidence="6 7" key="1">
    <citation type="submission" date="2015-08" db="EMBL/GenBank/DDBJ databases">
        <title>Next Generation Sequencing and Analysis of the Genome of Puccinia sorghi L Schw, the Causal Agent of Maize Common Rust.</title>
        <authorList>
            <person name="Rochi L."/>
            <person name="Burguener G."/>
            <person name="Darino M."/>
            <person name="Turjanski A."/>
            <person name="Kreff E."/>
            <person name="Dieguez M.J."/>
            <person name="Sacco F."/>
        </authorList>
    </citation>
    <scope>NUCLEOTIDE SEQUENCE [LARGE SCALE GENOMIC DNA]</scope>
    <source>
        <strain evidence="6 7">RO10H11247</strain>
    </source>
</reference>
<accession>A0A0L6VIG4</accession>
<dbReference type="GO" id="GO:0005829">
    <property type="term" value="C:cytosol"/>
    <property type="evidence" value="ECO:0007669"/>
    <property type="project" value="TreeGrafter"/>
</dbReference>
<evidence type="ECO:0000256" key="3">
    <source>
        <dbReference type="ARBA" id="ARBA00022490"/>
    </source>
</evidence>
<dbReference type="VEuPathDB" id="FungiDB:VP01_1649g3"/>